<proteinExistence type="inferred from homology"/>
<dbReference type="CDD" id="cd03674">
    <property type="entry name" value="NUDIX_Hydrolase"/>
    <property type="match status" value="1"/>
</dbReference>
<dbReference type="EMBL" id="SDMR01000005">
    <property type="protein sequence ID" value="TBT95405.1"/>
    <property type="molecule type" value="Genomic_DNA"/>
</dbReference>
<protein>
    <submittedName>
        <fullName evidence="3">NUDIX domain-containing protein</fullName>
    </submittedName>
</protein>
<accession>A0A4Q9KMF0</accession>
<dbReference type="OrthoDB" id="129709at2"/>
<evidence type="ECO:0000259" key="2">
    <source>
        <dbReference type="PROSITE" id="PS51462"/>
    </source>
</evidence>
<dbReference type="Proteomes" id="UP000291933">
    <property type="component" value="Unassembled WGS sequence"/>
</dbReference>
<evidence type="ECO:0000256" key="1">
    <source>
        <dbReference type="ARBA" id="ARBA00005582"/>
    </source>
</evidence>
<comment type="caution">
    <text evidence="3">The sequence shown here is derived from an EMBL/GenBank/DDBJ whole genome shotgun (WGS) entry which is preliminary data.</text>
</comment>
<reference evidence="3 4" key="1">
    <citation type="submission" date="2019-01" db="EMBL/GenBank/DDBJ databases">
        <title>Lactibacter flavus gen. nov., sp. nov., a novel bacterium of the family Propionibacteriaceae isolated from raw milk and dairy products.</title>
        <authorList>
            <person name="Huptas C."/>
            <person name="Wenning M."/>
            <person name="Breitenwieser F."/>
            <person name="Doll E."/>
            <person name="Von Neubeck M."/>
            <person name="Busse H.-J."/>
            <person name="Scherer S."/>
        </authorList>
    </citation>
    <scope>NUCLEOTIDE SEQUENCE [LARGE SCALE GENOMIC DNA]</scope>
    <source>
        <strain evidence="3 4">DSM 22130</strain>
    </source>
</reference>
<dbReference type="PANTHER" id="PTHR43736">
    <property type="entry name" value="ADP-RIBOSE PYROPHOSPHATASE"/>
    <property type="match status" value="1"/>
</dbReference>
<gene>
    <name evidence="3" type="ORF">ET996_06255</name>
</gene>
<dbReference type="Pfam" id="PF00293">
    <property type="entry name" value="NUDIX"/>
    <property type="match status" value="1"/>
</dbReference>
<organism evidence="3 4">
    <name type="scientific">Propioniciclava tarda</name>
    <dbReference type="NCBI Taxonomy" id="433330"/>
    <lineage>
        <taxon>Bacteria</taxon>
        <taxon>Bacillati</taxon>
        <taxon>Actinomycetota</taxon>
        <taxon>Actinomycetes</taxon>
        <taxon>Propionibacteriales</taxon>
        <taxon>Propionibacteriaceae</taxon>
        <taxon>Propioniciclava</taxon>
    </lineage>
</organism>
<dbReference type="InterPro" id="IPR015797">
    <property type="entry name" value="NUDIX_hydrolase-like_dom_sf"/>
</dbReference>
<sequence>MTVHADAVATLTSWTAPAASQAGLREAFLGFLAARPDACERTCAPGHLTASAMVFSHELDAVALVLHRIVKVWIQPGGHLEASDSSLASAAAREVAEELGLEIDLDPVPVSLDCHPITCRGYRTPTRHFDVRFVARAHAGAELTCSAESHDVSWWPLSALPPLFDEVRELIELGHQRLSAQT</sequence>
<dbReference type="RefSeq" id="WP_131171701.1">
    <property type="nucleotide sequence ID" value="NZ_FXTL01000019.1"/>
</dbReference>
<dbReference type="SUPFAM" id="SSF55811">
    <property type="entry name" value="Nudix"/>
    <property type="match status" value="1"/>
</dbReference>
<dbReference type="PROSITE" id="PS51462">
    <property type="entry name" value="NUDIX"/>
    <property type="match status" value="1"/>
</dbReference>
<dbReference type="PANTHER" id="PTHR43736:SF1">
    <property type="entry name" value="DIHYDRONEOPTERIN TRIPHOSPHATE DIPHOSPHATASE"/>
    <property type="match status" value="1"/>
</dbReference>
<evidence type="ECO:0000313" key="3">
    <source>
        <dbReference type="EMBL" id="TBT95405.1"/>
    </source>
</evidence>
<evidence type="ECO:0000313" key="4">
    <source>
        <dbReference type="Proteomes" id="UP000291933"/>
    </source>
</evidence>
<dbReference type="Gene3D" id="3.90.79.10">
    <property type="entry name" value="Nucleoside Triphosphate Pyrophosphohydrolase"/>
    <property type="match status" value="1"/>
</dbReference>
<comment type="similarity">
    <text evidence="1">Belongs to the Nudix hydrolase family.</text>
</comment>
<feature type="domain" description="Nudix hydrolase" evidence="2">
    <location>
        <begin position="45"/>
        <end position="177"/>
    </location>
</feature>
<dbReference type="InterPro" id="IPR000086">
    <property type="entry name" value="NUDIX_hydrolase_dom"/>
</dbReference>
<name>A0A4Q9KMF0_PROTD</name>
<dbReference type="AlphaFoldDB" id="A0A4Q9KMF0"/>
<keyword evidence="4" id="KW-1185">Reference proteome</keyword>